<evidence type="ECO:0000313" key="2">
    <source>
        <dbReference type="Proteomes" id="UP000549009"/>
    </source>
</evidence>
<dbReference type="InterPro" id="IPR027417">
    <property type="entry name" value="P-loop_NTPase"/>
</dbReference>
<reference evidence="1 2" key="1">
    <citation type="submission" date="2020-08" db="EMBL/GenBank/DDBJ databases">
        <title>Genomic Encyclopedia of Type Strains, Phase III (KMG-III): the genomes of soil and plant-associated and newly described type strains.</title>
        <authorList>
            <person name="Whitman W."/>
        </authorList>
    </citation>
    <scope>NUCLEOTIDE SEQUENCE [LARGE SCALE GENOMIC DNA]</scope>
    <source>
        <strain evidence="1 2">CECT 3146</strain>
    </source>
</reference>
<dbReference type="RefSeq" id="WP_184926752.1">
    <property type="nucleotide sequence ID" value="NZ_JACHJD010000037.1"/>
</dbReference>
<dbReference type="Gene3D" id="3.40.50.300">
    <property type="entry name" value="P-loop containing nucleotide triphosphate hydrolases"/>
    <property type="match status" value="1"/>
</dbReference>
<dbReference type="EMBL" id="JACHJD010000037">
    <property type="protein sequence ID" value="MBB5109748.1"/>
    <property type="molecule type" value="Genomic_DNA"/>
</dbReference>
<protein>
    <recommendedName>
        <fullName evidence="3">ParA family protein</fullName>
    </recommendedName>
</protein>
<dbReference type="Proteomes" id="UP000549009">
    <property type="component" value="Unassembled WGS sequence"/>
</dbReference>
<evidence type="ECO:0008006" key="3">
    <source>
        <dbReference type="Google" id="ProtNLM"/>
    </source>
</evidence>
<keyword evidence="2" id="KW-1185">Reference proteome</keyword>
<dbReference type="AlphaFoldDB" id="A0A7W8B719"/>
<organism evidence="1 2">
    <name type="scientific">Streptomyces spectabilis</name>
    <dbReference type="NCBI Taxonomy" id="68270"/>
    <lineage>
        <taxon>Bacteria</taxon>
        <taxon>Bacillati</taxon>
        <taxon>Actinomycetota</taxon>
        <taxon>Actinomycetes</taxon>
        <taxon>Kitasatosporales</taxon>
        <taxon>Streptomycetaceae</taxon>
        <taxon>Streptomyces</taxon>
    </lineage>
</organism>
<evidence type="ECO:0000313" key="1">
    <source>
        <dbReference type="EMBL" id="MBB5109748.1"/>
    </source>
</evidence>
<name>A0A7W8B719_STRST</name>
<proteinExistence type="predicted"/>
<sequence>MVISAVGSAGGIGKTRLALCWAHRNLDRFPDGQLYVDLRGFDPSGQAVTPGTAVRGFLDALGVDAGSMPVDVQAQIGLYRSLVAGRQITVLVAAQRGFRSGSLVERMARGWCRQLPRRGRPLNLFHPVPGG</sequence>
<accession>A0A7W8B719</accession>
<gene>
    <name evidence="1" type="ORF">FHS40_008878</name>
</gene>
<comment type="caution">
    <text evidence="1">The sequence shown here is derived from an EMBL/GenBank/DDBJ whole genome shotgun (WGS) entry which is preliminary data.</text>
</comment>